<dbReference type="EMBL" id="JAGSMN010000071">
    <property type="protein sequence ID" value="MBR7672138.1"/>
    <property type="molecule type" value="Genomic_DNA"/>
</dbReference>
<accession>A0A8T4IJN4</accession>
<feature type="compositionally biased region" description="Polar residues" evidence="1">
    <location>
        <begin position="14"/>
        <end position="25"/>
    </location>
</feature>
<reference evidence="2" key="1">
    <citation type="submission" date="2021-04" db="EMBL/GenBank/DDBJ databases">
        <title>Sequencing of actinobacteria type strains.</title>
        <authorList>
            <person name="Nguyen G.-S."/>
            <person name="Wentzel A."/>
        </authorList>
    </citation>
    <scope>NUCLEOTIDE SEQUENCE</scope>
    <source>
        <strain evidence="2">DSM 42095</strain>
    </source>
</reference>
<feature type="region of interest" description="Disordered" evidence="1">
    <location>
        <begin position="1"/>
        <end position="47"/>
    </location>
</feature>
<evidence type="ECO:0000313" key="3">
    <source>
        <dbReference type="Proteomes" id="UP000675554"/>
    </source>
</evidence>
<sequence length="222" mass="22629">MSFENEWAEHKTAAGSQGDSTSMRLNQADGGGGPGPVAPGTGVLATAPEQKKKAASYIEKTLAPAAKSASTMADADSGVVAGGGMVGPLLDSLLTPSQKPQWHPPMVAPGTGPGGGGAGEFNDWQTKTGLNEAMTAWERQVGNLLGRLTSYMSSLRSANNLYGLNDGLIGNQFLLPGANGQNGQYGQNNGLVPPVDGTPPLLLNPNAPTSTNTVPRSGIADY</sequence>
<organism evidence="2 3">
    <name type="scientific">Streptomyces daliensis</name>
    <dbReference type="NCBI Taxonomy" id="299421"/>
    <lineage>
        <taxon>Bacteria</taxon>
        <taxon>Bacillati</taxon>
        <taxon>Actinomycetota</taxon>
        <taxon>Actinomycetes</taxon>
        <taxon>Kitasatosporales</taxon>
        <taxon>Streptomycetaceae</taxon>
        <taxon>Streptomyces</taxon>
    </lineage>
</organism>
<dbReference type="AlphaFoldDB" id="A0A8T4IJN4"/>
<evidence type="ECO:0000256" key="1">
    <source>
        <dbReference type="SAM" id="MobiDB-lite"/>
    </source>
</evidence>
<keyword evidence="3" id="KW-1185">Reference proteome</keyword>
<dbReference type="Proteomes" id="UP000675554">
    <property type="component" value="Unassembled WGS sequence"/>
</dbReference>
<evidence type="ECO:0000313" key="2">
    <source>
        <dbReference type="EMBL" id="MBR7672138.1"/>
    </source>
</evidence>
<feature type="compositionally biased region" description="Low complexity" evidence="1">
    <location>
        <begin position="198"/>
        <end position="213"/>
    </location>
</feature>
<feature type="region of interest" description="Disordered" evidence="1">
    <location>
        <begin position="185"/>
        <end position="222"/>
    </location>
</feature>
<name>A0A8T4IJN4_9ACTN</name>
<comment type="caution">
    <text evidence="2">The sequence shown here is derived from an EMBL/GenBank/DDBJ whole genome shotgun (WGS) entry which is preliminary data.</text>
</comment>
<protein>
    <submittedName>
        <fullName evidence="2">Uncharacterized protein</fullName>
    </submittedName>
</protein>
<gene>
    <name evidence="2" type="ORF">KDA82_03635</name>
</gene>
<proteinExistence type="predicted"/>